<gene>
    <name evidence="1" type="ORF">N8E88_02870</name>
</gene>
<dbReference type="EMBL" id="CP104970">
    <property type="protein sequence ID" value="UXN57765.1"/>
    <property type="molecule type" value="Genomic_DNA"/>
</dbReference>
<keyword evidence="1" id="KW-0614">Plasmid</keyword>
<protein>
    <submittedName>
        <fullName evidence="1">ParB/RepB/Spo0J family partition protein</fullName>
    </submittedName>
</protein>
<proteinExistence type="predicted"/>
<name>A0ACD4CW03_9HYPH</name>
<dbReference type="Proteomes" id="UP001061991">
    <property type="component" value="Plasmid p_unnamed3"/>
</dbReference>
<accession>A0ACD4CW03</accession>
<reference evidence="1" key="1">
    <citation type="submission" date="2022-09" db="EMBL/GenBank/DDBJ databases">
        <title>Interaction between co-microsymbionts with complementary sets of symbiotic genes in legume-rhizobium systems.</title>
        <authorList>
            <person name="Safronova V."/>
            <person name="Sazanova A."/>
            <person name="Afonin A."/>
            <person name="Chirak E."/>
        </authorList>
    </citation>
    <scope>NUCLEOTIDE SEQUENCE</scope>
    <source>
        <strain evidence="1">A18/3m</strain>
    </source>
</reference>
<keyword evidence="2" id="KW-1185">Reference proteome</keyword>
<organism evidence="1 2">
    <name type="scientific">Phyllobacterium zundukense</name>
    <dbReference type="NCBI Taxonomy" id="1867719"/>
    <lineage>
        <taxon>Bacteria</taxon>
        <taxon>Pseudomonadati</taxon>
        <taxon>Pseudomonadota</taxon>
        <taxon>Alphaproteobacteria</taxon>
        <taxon>Hyphomicrobiales</taxon>
        <taxon>Phyllobacteriaceae</taxon>
        <taxon>Phyllobacterium</taxon>
    </lineage>
</organism>
<geneLocation type="plasmid" evidence="1 2">
    <name>p_unnamed3</name>
</geneLocation>
<evidence type="ECO:0000313" key="1">
    <source>
        <dbReference type="EMBL" id="UXN57765.1"/>
    </source>
</evidence>
<sequence length="714" mass="78832">MAQATQKITLSAARDIPFNKLVLSQQNVRKTKAGVSIDDLAEDIAHRGLLASLNVRPELDADGNETGIYRIPAGGRRYRALERLVAQKRLAKTAGVPCIVSKGETAEVEDSLAENCQRIDLHPLDQFRAFQTLREQGQDEEDIAARFFVSVATVRQRLRLASISPRLLDLYASDEMTLQQVMAFSITNDHVRQEQVWDTISRQHVREPYYIRRLLTETAIRASDRRAVYVGIEAYDDAGGVVMRDLFDEDNGGWLQDPALLEQLVIEKLNSDAEALKANEGWNWVEAAFDFPYGHTAGLRRFYGEQAEMTADELARYDALKAEYDKLDAEYAQAEQYCEETERKLEELGDALDRLNDRPYVFDHEDVARGGAVISLGANGELKIERGFVRPEDEPQVERDGDHALESHEDAEGGDTPSAFLNGVSANGTPAADGESEDDDGALRPLSDRLVLDLTAARTVALRNALANDPVIAFIAVLHAFVLKTFYLYGSDTCLELTLQSARFSQTPRLGDTVWAKEIDQRHEGWGQDLPKNPDELWGFLIVLDDASRQALFAHCASLSLNAVIEPWNKRSGAIAHTDQVAGSIGFDMVEAGWAPTVDNYLGRVTKAHILQAVRDAKGEQSAQLIEHLKKTDMAREAERLLAGSGWLPEPLRSAGVEAASDEVLPVAEDAGNDPTSEIAISELPAFLTEDVDLADQDDEAQDVDGLGHLDAAE</sequence>
<evidence type="ECO:0000313" key="2">
    <source>
        <dbReference type="Proteomes" id="UP001061991"/>
    </source>
</evidence>